<evidence type="ECO:0000313" key="2">
    <source>
        <dbReference type="EMBL" id="MEA5429486.1"/>
    </source>
</evidence>
<feature type="transmembrane region" description="Helical" evidence="1">
    <location>
        <begin position="122"/>
        <end position="155"/>
    </location>
</feature>
<name>A0ABU5SQ87_9BACT</name>
<organism evidence="2 3">
    <name type="scientific">Arcicella lustrica</name>
    <dbReference type="NCBI Taxonomy" id="2984196"/>
    <lineage>
        <taxon>Bacteria</taxon>
        <taxon>Pseudomonadati</taxon>
        <taxon>Bacteroidota</taxon>
        <taxon>Cytophagia</taxon>
        <taxon>Cytophagales</taxon>
        <taxon>Flectobacillaceae</taxon>
        <taxon>Arcicella</taxon>
    </lineage>
</organism>
<keyword evidence="1" id="KW-0472">Membrane</keyword>
<evidence type="ECO:0008006" key="4">
    <source>
        <dbReference type="Google" id="ProtNLM"/>
    </source>
</evidence>
<evidence type="ECO:0000313" key="3">
    <source>
        <dbReference type="Proteomes" id="UP001302222"/>
    </source>
</evidence>
<comment type="caution">
    <text evidence="2">The sequence shown here is derived from an EMBL/GenBank/DDBJ whole genome shotgun (WGS) entry which is preliminary data.</text>
</comment>
<feature type="transmembrane region" description="Helical" evidence="1">
    <location>
        <begin position="98"/>
        <end position="116"/>
    </location>
</feature>
<protein>
    <recommendedName>
        <fullName evidence="4">DUF418 domain-containing protein</fullName>
    </recommendedName>
</protein>
<accession>A0ABU5SQ87</accession>
<keyword evidence="3" id="KW-1185">Reference proteome</keyword>
<dbReference type="PANTHER" id="PTHR30590">
    <property type="entry name" value="INNER MEMBRANE PROTEIN"/>
    <property type="match status" value="1"/>
</dbReference>
<keyword evidence="1" id="KW-1133">Transmembrane helix</keyword>
<proteinExistence type="predicted"/>
<dbReference type="RefSeq" id="WP_323689598.1">
    <property type="nucleotide sequence ID" value="NZ_JAYGIM010000022.1"/>
</dbReference>
<feature type="transmembrane region" description="Helical" evidence="1">
    <location>
        <begin position="63"/>
        <end position="86"/>
    </location>
</feature>
<reference evidence="2 3" key="1">
    <citation type="submission" date="2023-12" db="EMBL/GenBank/DDBJ databases">
        <title>Novel species of the genus Arcicella isolated from rivers.</title>
        <authorList>
            <person name="Lu H."/>
        </authorList>
    </citation>
    <scope>NUCLEOTIDE SEQUENCE [LARGE SCALE GENOMIC DNA]</scope>
    <source>
        <strain evidence="2 3">DC25W</strain>
    </source>
</reference>
<keyword evidence="1" id="KW-0812">Transmembrane</keyword>
<dbReference type="EMBL" id="JAYGIM010000022">
    <property type="protein sequence ID" value="MEA5429486.1"/>
    <property type="molecule type" value="Genomic_DNA"/>
</dbReference>
<dbReference type="PANTHER" id="PTHR30590:SF2">
    <property type="entry name" value="INNER MEMBRANE PROTEIN"/>
    <property type="match status" value="1"/>
</dbReference>
<dbReference type="InterPro" id="IPR052529">
    <property type="entry name" value="Bact_Transport_Assoc"/>
</dbReference>
<dbReference type="Proteomes" id="UP001302222">
    <property type="component" value="Unassembled WGS sequence"/>
</dbReference>
<feature type="transmembrane region" description="Helical" evidence="1">
    <location>
        <begin position="20"/>
        <end position="43"/>
    </location>
</feature>
<sequence>MMNLNTSKNRILFVDSLRGFALLGMALTHIRAWFVLSIIPNIINVKYQNDLASVVVNQFNNFFIVGKFYTIFSLLFGVSFAIQLGQRKDSDKKFIPRFIWRLLILFIIGFIHHVHWNGDVLGVYAFLGVFLILLRNIGSKTLLSFAFFLFLFCLVF</sequence>
<gene>
    <name evidence="2" type="ORF">VB798_23035</name>
</gene>
<evidence type="ECO:0000256" key="1">
    <source>
        <dbReference type="SAM" id="Phobius"/>
    </source>
</evidence>